<organism evidence="3 4">
    <name type="scientific">Nocardia seriolae</name>
    <dbReference type="NCBI Taxonomy" id="37332"/>
    <lineage>
        <taxon>Bacteria</taxon>
        <taxon>Bacillati</taxon>
        <taxon>Actinomycetota</taxon>
        <taxon>Actinomycetes</taxon>
        <taxon>Mycobacteriales</taxon>
        <taxon>Nocardiaceae</taxon>
        <taxon>Nocardia</taxon>
    </lineage>
</organism>
<keyword evidence="1" id="KW-1133">Transmembrane helix</keyword>
<accession>A0ABC8AYF6</accession>
<dbReference type="PANTHER" id="PTHR36933:SF1">
    <property type="entry name" value="SLL0788 PROTEIN"/>
    <property type="match status" value="1"/>
</dbReference>
<reference evidence="3 4" key="1">
    <citation type="submission" date="2016-10" db="EMBL/GenBank/DDBJ databases">
        <title>Genome sequence of Nocardia seriolae strain EM150506, isolated from Anguila japonica.</title>
        <authorList>
            <person name="Han H.-J."/>
        </authorList>
    </citation>
    <scope>NUCLEOTIDE SEQUENCE [LARGE SCALE GENOMIC DNA]</scope>
    <source>
        <strain evidence="3 4">EM150506</strain>
    </source>
</reference>
<evidence type="ECO:0000256" key="1">
    <source>
        <dbReference type="SAM" id="Phobius"/>
    </source>
</evidence>
<feature type="domain" description="DUF305" evidence="2">
    <location>
        <begin position="60"/>
        <end position="219"/>
    </location>
</feature>
<evidence type="ECO:0000313" key="4">
    <source>
        <dbReference type="Proteomes" id="UP000180166"/>
    </source>
</evidence>
<name>A0ABC8AYF6_9NOCA</name>
<proteinExistence type="predicted"/>
<dbReference type="Gene3D" id="1.20.1260.10">
    <property type="match status" value="1"/>
</dbReference>
<evidence type="ECO:0000313" key="3">
    <source>
        <dbReference type="EMBL" id="APA99308.1"/>
    </source>
</evidence>
<evidence type="ECO:0000259" key="2">
    <source>
        <dbReference type="Pfam" id="PF03713"/>
    </source>
</evidence>
<dbReference type="PANTHER" id="PTHR36933">
    <property type="entry name" value="SLL0788 PROTEIN"/>
    <property type="match status" value="1"/>
</dbReference>
<keyword evidence="1" id="KW-0472">Membrane</keyword>
<dbReference type="InterPro" id="IPR012347">
    <property type="entry name" value="Ferritin-like"/>
</dbReference>
<protein>
    <recommendedName>
        <fullName evidence="2">DUF305 domain-containing protein</fullName>
    </recommendedName>
</protein>
<dbReference type="KEGG" id="nsr:NS506_05262"/>
<gene>
    <name evidence="3" type="ORF">NS506_05262</name>
</gene>
<sequence>MTAVHAGGFRNRLRAAGYRWRRPVGFTALLLTVFTAGFLVRPIAVGESTSAATVLTPVELGFSQDMFVHHEQTLIMVQRLDSGVNPTVRQLAQQIGDAQRMEIGTLLGWLRLANAAPESRHPMAWMNNAAGHDHSMPTRTGTNGTAMPGMATQAERDSLATARGTDAEVLFLQLMLRHHRGGVAMAKAADQLLTSGPVKESARGMITAQSQEAGLMTIMLAQRGAQPL</sequence>
<dbReference type="Proteomes" id="UP000180166">
    <property type="component" value="Chromosome"/>
</dbReference>
<dbReference type="EMBL" id="CP017839">
    <property type="protein sequence ID" value="APA99308.1"/>
    <property type="molecule type" value="Genomic_DNA"/>
</dbReference>
<keyword evidence="1" id="KW-0812">Transmembrane</keyword>
<feature type="transmembrane region" description="Helical" evidence="1">
    <location>
        <begin position="20"/>
        <end position="40"/>
    </location>
</feature>
<dbReference type="Pfam" id="PF03713">
    <property type="entry name" value="DUF305"/>
    <property type="match status" value="1"/>
</dbReference>
<dbReference type="InterPro" id="IPR005183">
    <property type="entry name" value="DUF305_CopM-like"/>
</dbReference>
<dbReference type="AlphaFoldDB" id="A0ABC8AYF6"/>